<dbReference type="AlphaFoldDB" id="A0AAV4SDJ9"/>
<evidence type="ECO:0000313" key="2">
    <source>
        <dbReference type="EMBL" id="GIY30500.1"/>
    </source>
</evidence>
<reference evidence="2 3" key="1">
    <citation type="submission" date="2021-06" db="EMBL/GenBank/DDBJ databases">
        <title>Caerostris extrusa draft genome.</title>
        <authorList>
            <person name="Kono N."/>
            <person name="Arakawa K."/>
        </authorList>
    </citation>
    <scope>NUCLEOTIDE SEQUENCE [LARGE SCALE GENOMIC DNA]</scope>
</reference>
<dbReference type="EMBL" id="BPLR01009239">
    <property type="protein sequence ID" value="GIY30500.1"/>
    <property type="molecule type" value="Genomic_DNA"/>
</dbReference>
<organism evidence="2 3">
    <name type="scientific">Caerostris extrusa</name>
    <name type="common">Bark spider</name>
    <name type="synonym">Caerostris bankana</name>
    <dbReference type="NCBI Taxonomy" id="172846"/>
    <lineage>
        <taxon>Eukaryota</taxon>
        <taxon>Metazoa</taxon>
        <taxon>Ecdysozoa</taxon>
        <taxon>Arthropoda</taxon>
        <taxon>Chelicerata</taxon>
        <taxon>Arachnida</taxon>
        <taxon>Araneae</taxon>
        <taxon>Araneomorphae</taxon>
        <taxon>Entelegynae</taxon>
        <taxon>Araneoidea</taxon>
        <taxon>Araneidae</taxon>
        <taxon>Caerostris</taxon>
    </lineage>
</organism>
<proteinExistence type="predicted"/>
<dbReference type="Proteomes" id="UP001054945">
    <property type="component" value="Unassembled WGS sequence"/>
</dbReference>
<accession>A0AAV4SDJ9</accession>
<evidence type="ECO:0000256" key="1">
    <source>
        <dbReference type="SAM" id="MobiDB-lite"/>
    </source>
</evidence>
<evidence type="ECO:0000313" key="3">
    <source>
        <dbReference type="Proteomes" id="UP001054945"/>
    </source>
</evidence>
<name>A0AAV4SDJ9_CAEEX</name>
<protein>
    <submittedName>
        <fullName evidence="2">Uncharacterized protein</fullName>
    </submittedName>
</protein>
<keyword evidence="3" id="KW-1185">Reference proteome</keyword>
<sequence length="88" mass="10695">MWREETRFVKDIFFNKDEKNTVNSSELRNEKQDSATNIRNEVFQFVCLLQAQRRAIEKDVESKSRKKNTFQPNKNKDLLQIKRMVMQR</sequence>
<gene>
    <name evidence="2" type="ORF">CEXT_259841</name>
</gene>
<feature type="region of interest" description="Disordered" evidence="1">
    <location>
        <begin position="58"/>
        <end position="78"/>
    </location>
</feature>
<comment type="caution">
    <text evidence="2">The sequence shown here is derived from an EMBL/GenBank/DDBJ whole genome shotgun (WGS) entry which is preliminary data.</text>
</comment>